<keyword evidence="2" id="KW-1133">Transmembrane helix</keyword>
<dbReference type="RefSeq" id="WP_343798892.1">
    <property type="nucleotide sequence ID" value="NZ_BAAADJ010000021.1"/>
</dbReference>
<keyword evidence="5" id="KW-1185">Reference proteome</keyword>
<feature type="transmembrane region" description="Helical" evidence="2">
    <location>
        <begin position="60"/>
        <end position="80"/>
    </location>
</feature>
<comment type="caution">
    <text evidence="4">The sequence shown here is derived from an EMBL/GenBank/DDBJ whole genome shotgun (WGS) entry which is preliminary data.</text>
</comment>
<dbReference type="InterPro" id="IPR025377">
    <property type="entry name" value="DUF4367"/>
</dbReference>
<evidence type="ECO:0000313" key="5">
    <source>
        <dbReference type="Proteomes" id="UP001500782"/>
    </source>
</evidence>
<feature type="domain" description="DUF4367" evidence="3">
    <location>
        <begin position="132"/>
        <end position="231"/>
    </location>
</feature>
<evidence type="ECO:0000256" key="1">
    <source>
        <dbReference type="SAM" id="MobiDB-lite"/>
    </source>
</evidence>
<organism evidence="4 5">
    <name type="scientific">Bacillus carboniphilus</name>
    <dbReference type="NCBI Taxonomy" id="86663"/>
    <lineage>
        <taxon>Bacteria</taxon>
        <taxon>Bacillati</taxon>
        <taxon>Bacillota</taxon>
        <taxon>Bacilli</taxon>
        <taxon>Bacillales</taxon>
        <taxon>Bacillaceae</taxon>
        <taxon>Bacillus</taxon>
    </lineage>
</organism>
<feature type="region of interest" description="Disordered" evidence="1">
    <location>
        <begin position="86"/>
        <end position="110"/>
    </location>
</feature>
<dbReference type="InterPro" id="IPR052944">
    <property type="entry name" value="Sporulation_related"/>
</dbReference>
<dbReference type="EMBL" id="BAAADJ010000021">
    <property type="protein sequence ID" value="GAA0330538.1"/>
    <property type="molecule type" value="Genomic_DNA"/>
</dbReference>
<dbReference type="Proteomes" id="UP001500782">
    <property type="component" value="Unassembled WGS sequence"/>
</dbReference>
<evidence type="ECO:0000256" key="2">
    <source>
        <dbReference type="SAM" id="Phobius"/>
    </source>
</evidence>
<accession>A0ABN0WA43</accession>
<feature type="compositionally biased region" description="Low complexity" evidence="1">
    <location>
        <begin position="86"/>
        <end position="96"/>
    </location>
</feature>
<reference evidence="4 5" key="1">
    <citation type="journal article" date="2019" name="Int. J. Syst. Evol. Microbiol.">
        <title>The Global Catalogue of Microorganisms (GCM) 10K type strain sequencing project: providing services to taxonomists for standard genome sequencing and annotation.</title>
        <authorList>
            <consortium name="The Broad Institute Genomics Platform"/>
            <consortium name="The Broad Institute Genome Sequencing Center for Infectious Disease"/>
            <person name="Wu L."/>
            <person name="Ma J."/>
        </authorList>
    </citation>
    <scope>NUCLEOTIDE SEQUENCE [LARGE SCALE GENOMIC DNA]</scope>
    <source>
        <strain evidence="4 5">JCM 9731</strain>
    </source>
</reference>
<proteinExistence type="predicted"/>
<dbReference type="Pfam" id="PF14285">
    <property type="entry name" value="DUF4367"/>
    <property type="match status" value="1"/>
</dbReference>
<name>A0ABN0WA43_9BACI</name>
<dbReference type="PANTHER" id="PTHR37507">
    <property type="entry name" value="SPORULATION PROTEIN YDCC"/>
    <property type="match status" value="1"/>
</dbReference>
<protein>
    <recommendedName>
        <fullName evidence="3">DUF4367 domain-containing protein</fullName>
    </recommendedName>
</protein>
<keyword evidence="2" id="KW-0472">Membrane</keyword>
<evidence type="ECO:0000313" key="4">
    <source>
        <dbReference type="EMBL" id="GAA0330538.1"/>
    </source>
</evidence>
<evidence type="ECO:0000259" key="3">
    <source>
        <dbReference type="Pfam" id="PF14285"/>
    </source>
</evidence>
<dbReference type="PANTHER" id="PTHR37507:SF2">
    <property type="entry name" value="SPORULATION PROTEIN YDCC"/>
    <property type="match status" value="1"/>
</dbReference>
<sequence length="234" mass="26508">MKHRKYDLKKTIKSEADDTLFSDIQFTSKMKEDIKRKIEASNNGTGKHELKKKRKVSHKWLYSIGLGVASILVIISTFLLQDNNQQQNPTNGPQLLFEDDTTTPMDGPNVKDEDIETAGEAKDILGTSLLLPTYVPTGFELERIHTLSVNNQQQKKVIFTYVSDEQSYLIIAEITEQELYFPSSQQVEINGITAYVSGSDYDSELHFDKDNIHYMISGLISQEEAVKIAEGLKE</sequence>
<keyword evidence="2" id="KW-0812">Transmembrane</keyword>
<gene>
    <name evidence="4" type="ORF">GCM10008967_21300</name>
</gene>